<protein>
    <submittedName>
        <fullName evidence="1">Uncharacterized protein</fullName>
    </submittedName>
</protein>
<sequence length="138" mass="15479">MRVLLDPNPTTFAAAAVASDRWNKLARIEEKFFRQKSCIRWLGAGDQNTVVFHRAVQTRTSRNTIKRLVNEAGETLTKLSDIKKEAVQHFQRFLQQGKVIEVTGKSVYAILALLVRLGSVMLLHKLAGTLGGIELSYL</sequence>
<name>A0ABQ8CA36_BRANA</name>
<keyword evidence="2" id="KW-1185">Reference proteome</keyword>
<gene>
    <name evidence="1" type="ORF">HID58_028400</name>
</gene>
<dbReference type="Proteomes" id="UP000824890">
    <property type="component" value="Unassembled WGS sequence"/>
</dbReference>
<proteinExistence type="predicted"/>
<dbReference type="EMBL" id="JAGKQM010000008">
    <property type="protein sequence ID" value="KAH0913954.1"/>
    <property type="molecule type" value="Genomic_DNA"/>
</dbReference>
<evidence type="ECO:0000313" key="2">
    <source>
        <dbReference type="Proteomes" id="UP000824890"/>
    </source>
</evidence>
<comment type="caution">
    <text evidence="1">The sequence shown here is derived from an EMBL/GenBank/DDBJ whole genome shotgun (WGS) entry which is preliminary data.</text>
</comment>
<reference evidence="1 2" key="1">
    <citation type="submission" date="2021-05" db="EMBL/GenBank/DDBJ databases">
        <title>Genome Assembly of Synthetic Allotetraploid Brassica napus Reveals Homoeologous Exchanges between Subgenomes.</title>
        <authorList>
            <person name="Davis J.T."/>
        </authorList>
    </citation>
    <scope>NUCLEOTIDE SEQUENCE [LARGE SCALE GENOMIC DNA]</scope>
    <source>
        <strain evidence="2">cv. Da-Ae</strain>
        <tissue evidence="1">Seedling</tissue>
    </source>
</reference>
<organism evidence="1 2">
    <name type="scientific">Brassica napus</name>
    <name type="common">Rape</name>
    <dbReference type="NCBI Taxonomy" id="3708"/>
    <lineage>
        <taxon>Eukaryota</taxon>
        <taxon>Viridiplantae</taxon>
        <taxon>Streptophyta</taxon>
        <taxon>Embryophyta</taxon>
        <taxon>Tracheophyta</taxon>
        <taxon>Spermatophyta</taxon>
        <taxon>Magnoliopsida</taxon>
        <taxon>eudicotyledons</taxon>
        <taxon>Gunneridae</taxon>
        <taxon>Pentapetalae</taxon>
        <taxon>rosids</taxon>
        <taxon>malvids</taxon>
        <taxon>Brassicales</taxon>
        <taxon>Brassicaceae</taxon>
        <taxon>Brassiceae</taxon>
        <taxon>Brassica</taxon>
    </lineage>
</organism>
<accession>A0ABQ8CA36</accession>
<evidence type="ECO:0000313" key="1">
    <source>
        <dbReference type="EMBL" id="KAH0913954.1"/>
    </source>
</evidence>